<keyword evidence="4" id="KW-0808">Transferase</keyword>
<dbReference type="Pfam" id="PF00069">
    <property type="entry name" value="Pkinase"/>
    <property type="match status" value="1"/>
</dbReference>
<dbReference type="SMART" id="SM00220">
    <property type="entry name" value="S_TKc"/>
    <property type="match status" value="1"/>
</dbReference>
<evidence type="ECO:0000313" key="4">
    <source>
        <dbReference type="EMBL" id="VIP01743.1"/>
    </source>
</evidence>
<dbReference type="InterPro" id="IPR011009">
    <property type="entry name" value="Kinase-like_dom_sf"/>
</dbReference>
<gene>
    <name evidence="4" type="ORF">GMBLW1_22170</name>
</gene>
<dbReference type="EMBL" id="LR593887">
    <property type="protein sequence ID" value="VTR99317.1"/>
    <property type="molecule type" value="Genomic_DNA"/>
</dbReference>
<dbReference type="PROSITE" id="PS50011">
    <property type="entry name" value="PROTEIN_KINASE_DOM"/>
    <property type="match status" value="1"/>
</dbReference>
<feature type="domain" description="Protein kinase" evidence="3">
    <location>
        <begin position="19"/>
        <end position="308"/>
    </location>
</feature>
<dbReference type="GO" id="GO:0004674">
    <property type="term" value="F:protein serine/threonine kinase activity"/>
    <property type="evidence" value="ECO:0007669"/>
    <property type="project" value="TreeGrafter"/>
</dbReference>
<dbReference type="GO" id="GO:0005524">
    <property type="term" value="F:ATP binding"/>
    <property type="evidence" value="ECO:0007669"/>
    <property type="project" value="UniProtKB-KW"/>
</dbReference>
<dbReference type="Proteomes" id="UP000464378">
    <property type="component" value="Chromosome"/>
</dbReference>
<dbReference type="Pfam" id="PF17660">
    <property type="entry name" value="BTRD1"/>
    <property type="match status" value="1"/>
</dbReference>
<organism evidence="4">
    <name type="scientific">Tuwongella immobilis</name>
    <dbReference type="NCBI Taxonomy" id="692036"/>
    <lineage>
        <taxon>Bacteria</taxon>
        <taxon>Pseudomonadati</taxon>
        <taxon>Planctomycetota</taxon>
        <taxon>Planctomycetia</taxon>
        <taxon>Gemmatales</taxon>
        <taxon>Gemmataceae</taxon>
        <taxon>Tuwongella</taxon>
    </lineage>
</organism>
<proteinExistence type="predicted"/>
<dbReference type="InParanoid" id="A0A6C2YKV6"/>
<keyword evidence="4" id="KW-0418">Kinase</keyword>
<keyword evidence="1" id="KW-0547">Nucleotide-binding</keyword>
<evidence type="ECO:0000259" key="3">
    <source>
        <dbReference type="PROSITE" id="PS50011"/>
    </source>
</evidence>
<reference evidence="4" key="1">
    <citation type="submission" date="2019-04" db="EMBL/GenBank/DDBJ databases">
        <authorList>
            <consortium name="Science for Life Laboratories"/>
        </authorList>
    </citation>
    <scope>NUCLEOTIDE SEQUENCE</scope>
    <source>
        <strain evidence="4">MBLW1</strain>
    </source>
</reference>
<sequence>MDEAIINQPILGTTRYRIVRRVMGLRSSGQTAVFEAIDRETGQIVALKQWFFRRAEDAERATAFVQQSRQLLGEFGDHLVRIRDVLDLPQHPTWVMDWVEGRSLAACLARSDRIGAGEVLRIGREIAHGLAQLHAAGQCHGDLRPEHCWLCDAGTPFARSGSVRLLDYGMGAFAPRDSTADSAPAPRHFYRAAECWSPASPNDWEAHSIDCTGRTASGHGSPQADWFALGVILYRAFTGRFPFEGRTLAALEAAIRRGQPIPIRRFRRDLPHSVCQRVQSLLSVDPDRRGKSSMQLAADLEREAARLLSGESDRYRWRTVLFPIGVMAILLGGLAGWQSRKLPSAVSQDGAGAAIATHSESVAPEIQHVNAAPQFWNGRHSRVALHLTADDLEHWAMECDASEFRVVAITGWSWDGEERFSAAAVANPQRVSWLIRHRDNADLQTVSGLRTQGYQPLAIRSYRRENQIWRAAIWTNALPRVPVFYCSGEAVLRRTWADLRKRGLTPIHLGASDLGRAAVQFDLTATAAAGIEDWHVECGLTNMQAQEWHRQHLPPRADGWRLQSMAAYRSTDATADAEPRYALLAHREIGGASASAAVWGFSPAEFFAECQQQDSAGWQLAGLTCHAEAAGLRFSAIWHRD</sequence>
<dbReference type="RefSeq" id="WP_162656996.1">
    <property type="nucleotide sequence ID" value="NZ_LR593887.1"/>
</dbReference>
<evidence type="ECO:0000313" key="5">
    <source>
        <dbReference type="Proteomes" id="UP000464378"/>
    </source>
</evidence>
<evidence type="ECO:0000256" key="2">
    <source>
        <dbReference type="ARBA" id="ARBA00022840"/>
    </source>
</evidence>
<dbReference type="CDD" id="cd14014">
    <property type="entry name" value="STKc_PknB_like"/>
    <property type="match status" value="1"/>
</dbReference>
<dbReference type="SUPFAM" id="SSF56112">
    <property type="entry name" value="Protein kinase-like (PK-like)"/>
    <property type="match status" value="1"/>
</dbReference>
<dbReference type="KEGG" id="tim:GMBLW1_22170"/>
<dbReference type="InterPro" id="IPR000719">
    <property type="entry name" value="Prot_kinase_dom"/>
</dbReference>
<dbReference type="EMBL" id="LR586016">
    <property type="protein sequence ID" value="VIP01743.1"/>
    <property type="molecule type" value="Genomic_DNA"/>
</dbReference>
<dbReference type="InterPro" id="IPR049511">
    <property type="entry name" value="PGH-like_rpt"/>
</dbReference>
<keyword evidence="5" id="KW-1185">Reference proteome</keyword>
<accession>A0A6C2YKV6</accession>
<dbReference type="PANTHER" id="PTHR24346:SF30">
    <property type="entry name" value="MATERNAL EMBRYONIC LEUCINE ZIPPER KINASE"/>
    <property type="match status" value="1"/>
</dbReference>
<dbReference type="PANTHER" id="PTHR24346">
    <property type="entry name" value="MAP/MICROTUBULE AFFINITY-REGULATING KINASE"/>
    <property type="match status" value="1"/>
</dbReference>
<dbReference type="GO" id="GO:0035556">
    <property type="term" value="P:intracellular signal transduction"/>
    <property type="evidence" value="ECO:0007669"/>
    <property type="project" value="TreeGrafter"/>
</dbReference>
<keyword evidence="2" id="KW-0067">ATP-binding</keyword>
<protein>
    <recommendedName>
        <fullName evidence="3">Protein kinase domain-containing protein</fullName>
    </recommendedName>
</protein>
<name>A0A6C2YKV6_9BACT</name>
<evidence type="ECO:0000256" key="1">
    <source>
        <dbReference type="ARBA" id="ARBA00022741"/>
    </source>
</evidence>
<dbReference type="Gene3D" id="1.10.510.10">
    <property type="entry name" value="Transferase(Phosphotransferase) domain 1"/>
    <property type="match status" value="1"/>
</dbReference>
<dbReference type="GO" id="GO:0005737">
    <property type="term" value="C:cytoplasm"/>
    <property type="evidence" value="ECO:0007669"/>
    <property type="project" value="TreeGrafter"/>
</dbReference>
<dbReference type="AlphaFoldDB" id="A0A6C2YKV6"/>